<proteinExistence type="predicted"/>
<sequence>MSRLFGAYVILSWSAAEGKKTGDSSVWIGVMKRDVRFRLSYEAHNPATRQAAMELLKTILADLHKRGDRIFLGVDFGLGLPRGTAERLKLEGTPWQAIWKFLTHNIVDKADNTNNRFAVAAKINRLTTDEAYPFWGAPKSAAQRWLSTLKPDSFGDFPEYRLTETATHALKPKTLHAKSQWQMHGAGTGGGQTFLGVPALKALVESLGDGTKLWPLETGFGKLSESDLDGVSTVIAEVYPPLFKGEAEPAEVKDATTTRLTAQAIAEVDDKGELGAWFAAPTGLSEDDQAIAITEEGWMFGLTKA</sequence>
<gene>
    <name evidence="1" type="ORF">PQU98_00255</name>
</gene>
<reference evidence="1 2" key="1">
    <citation type="submission" date="2023-01" db="EMBL/GenBank/DDBJ databases">
        <title>Novel species of the genus Asticcacaulis isolated from rivers.</title>
        <authorList>
            <person name="Lu H."/>
        </authorList>
    </citation>
    <scope>NUCLEOTIDE SEQUENCE [LARGE SCALE GENOMIC DNA]</scope>
    <source>
        <strain evidence="1 2">LKC15W</strain>
    </source>
</reference>
<organism evidence="1 2">
    <name type="scientific">Asticcacaulis machinosus</name>
    <dbReference type="NCBI Taxonomy" id="2984211"/>
    <lineage>
        <taxon>Bacteria</taxon>
        <taxon>Pseudomonadati</taxon>
        <taxon>Pseudomonadota</taxon>
        <taxon>Alphaproteobacteria</taxon>
        <taxon>Caulobacterales</taxon>
        <taxon>Caulobacteraceae</taxon>
        <taxon>Asticcacaulis</taxon>
    </lineage>
</organism>
<accession>A0ABT5HE74</accession>
<dbReference type="Proteomes" id="UP001218579">
    <property type="component" value="Unassembled WGS sequence"/>
</dbReference>
<comment type="caution">
    <text evidence="1">The sequence shown here is derived from an EMBL/GenBank/DDBJ whole genome shotgun (WGS) entry which is preliminary data.</text>
</comment>
<dbReference type="EMBL" id="JAQQKV010000001">
    <property type="protein sequence ID" value="MDC7674552.1"/>
    <property type="molecule type" value="Genomic_DNA"/>
</dbReference>
<name>A0ABT5HE74_9CAUL</name>
<evidence type="ECO:0000313" key="1">
    <source>
        <dbReference type="EMBL" id="MDC7674552.1"/>
    </source>
</evidence>
<dbReference type="RefSeq" id="WP_272742881.1">
    <property type="nucleotide sequence ID" value="NZ_JAQQKV010000001.1"/>
</dbReference>
<evidence type="ECO:0000313" key="2">
    <source>
        <dbReference type="Proteomes" id="UP001218579"/>
    </source>
</evidence>
<keyword evidence="2" id="KW-1185">Reference proteome</keyword>
<protein>
    <submittedName>
        <fullName evidence="1">Cobalamin biosynthesis protein CbiG</fullName>
    </submittedName>
</protein>